<comment type="caution">
    <text evidence="1">The sequence shown here is derived from an EMBL/GenBank/DDBJ whole genome shotgun (WGS) entry which is preliminary data.</text>
</comment>
<organism evidence="1 2">
    <name type="scientific">Acetobacter suratthaniensis</name>
    <dbReference type="NCBI Taxonomy" id="1502841"/>
    <lineage>
        <taxon>Bacteria</taxon>
        <taxon>Pseudomonadati</taxon>
        <taxon>Pseudomonadota</taxon>
        <taxon>Alphaproteobacteria</taxon>
        <taxon>Acetobacterales</taxon>
        <taxon>Acetobacteraceae</taxon>
        <taxon>Acetobacter</taxon>
    </lineage>
</organism>
<dbReference type="Proteomes" id="UP000664399">
    <property type="component" value="Unassembled WGS sequence"/>
</dbReference>
<dbReference type="EMBL" id="JAFVMG010000013">
    <property type="protein sequence ID" value="MBO1329004.1"/>
    <property type="molecule type" value="Genomic_DNA"/>
</dbReference>
<protein>
    <submittedName>
        <fullName evidence="1">Uncharacterized protein</fullName>
    </submittedName>
</protein>
<evidence type="ECO:0000313" key="2">
    <source>
        <dbReference type="Proteomes" id="UP000664399"/>
    </source>
</evidence>
<name>A0ABS3LNQ4_9PROT</name>
<sequence length="214" mass="23844">MTDNASSVVDRKPTLTLSTSVRRLGREKLAERTIETVLQLTPDTETVATTLRAGGRRLSRKAEAVRREGARAVRAQVQGTDFSMFADFEALQEHARLCLQETVDAFLELVAQAEDERFQIEQITQNTTVEQRLSDPVFRARREAAAVALHQAWESGHWIAGAWEAFGKVFDAYRKANPPPPATLASNDTRPARQDLVTRQVVSLDAWKAADRSA</sequence>
<proteinExistence type="predicted"/>
<gene>
    <name evidence="1" type="ORF">J2D75_11040</name>
</gene>
<dbReference type="RefSeq" id="WP_207854883.1">
    <property type="nucleotide sequence ID" value="NZ_JAFVMG010000013.1"/>
</dbReference>
<keyword evidence="2" id="KW-1185">Reference proteome</keyword>
<accession>A0ABS3LNQ4</accession>
<reference evidence="1 2" key="1">
    <citation type="submission" date="2021-03" db="EMBL/GenBank/DDBJ databases">
        <title>The complete genome sequence of Acetobacter suratthaniensis TBRC 1719.</title>
        <authorList>
            <person name="Charoenyingcharoen P."/>
            <person name="Yukphan P."/>
        </authorList>
    </citation>
    <scope>NUCLEOTIDE SEQUENCE [LARGE SCALE GENOMIC DNA]</scope>
    <source>
        <strain evidence="1 2">TBRC 1719</strain>
    </source>
</reference>
<evidence type="ECO:0000313" key="1">
    <source>
        <dbReference type="EMBL" id="MBO1329004.1"/>
    </source>
</evidence>